<sequence length="621" mass="70485">MLENKQIECVLSSSLSATQVVSSTTTEGASSSTNDNPNKRKGIAPIKAEYLIEKHQQQINHSESGFASTTTTSEEHSVTTLTASTTCSSCTTNEETMQTTDESEKKRKLQDENNNSNKTKKTKSFHNRTREALKKEKKEKQPEENGENGEQEEVSSAVRPKDEYNFLDHSIVKLLRKKAYNFQKADEITKHVEDFVKKDANVRSKANNEENMLRQKQQQIAKQKMMERGETVEECQEKFNILTYKETKYHPKEVKKVDFKGKTYLAPLTTVGNLPFRRICKDFGCEITIGEMALAQAILKGEKGDISLLRRHESEKIFGVQLAGKDTLTMTRVAQLIDEQFPHIDFVDVNCGCPVNSLCSQGMGAGMMEKRTKLMGIVRGMKEVLSIPVSVKMRTGTKTGKNFAHKLMADLCECGVDSLTLHGRSREMRYTKEADYDYIYDCARVVNTYSQQSGRKVSIIGNGDIYSYQDWYAHVDKVDTLMIGRGALIKPWIFKEIEMQQTLDVTASERLEMLKTFVKYGLDHYGADEIGISKTRRFLLEWLSFLCRYIPVGLLERLPIKLNERPLPYVGRNELETLMASSNCKDWIKLTELAGLPKVGDDFVFIPKHKSNSYEDGDTNG</sequence>
<evidence type="ECO:0000256" key="7">
    <source>
        <dbReference type="ARBA" id="ARBA00022857"/>
    </source>
</evidence>
<keyword evidence="7" id="KW-0521">NADP</keyword>
<dbReference type="InterPro" id="IPR018517">
    <property type="entry name" value="tRNA_hU_synthase_CS"/>
</dbReference>
<dbReference type="GeneID" id="68120193"/>
<proteinExistence type="inferred from homology"/>
<dbReference type="GO" id="GO:0102265">
    <property type="term" value="F:tRNA-dihydrouridine47 synthase activity"/>
    <property type="evidence" value="ECO:0007669"/>
    <property type="project" value="UniProtKB-EC"/>
</dbReference>
<dbReference type="AlphaFoldDB" id="A0A6A5C5R2"/>
<dbReference type="VEuPathDB" id="AmoebaDB:NF0123690"/>
<dbReference type="SUPFAM" id="SSF51395">
    <property type="entry name" value="FMN-linked oxidoreductases"/>
    <property type="match status" value="1"/>
</dbReference>
<comment type="cofactor">
    <cofactor evidence="1">
        <name>FMN</name>
        <dbReference type="ChEBI" id="CHEBI:58210"/>
    </cofactor>
</comment>
<evidence type="ECO:0000256" key="6">
    <source>
        <dbReference type="ARBA" id="ARBA00022694"/>
    </source>
</evidence>
<evidence type="ECO:0000313" key="16">
    <source>
        <dbReference type="Proteomes" id="UP000444721"/>
    </source>
</evidence>
<comment type="catalytic activity">
    <reaction evidence="10">
        <text>a 5,6-dihydrouridine in mRNA + NAD(+) = a uridine in mRNA + NADH + H(+)</text>
        <dbReference type="Rhea" id="RHEA:69851"/>
        <dbReference type="Rhea" id="RHEA-COMP:14658"/>
        <dbReference type="Rhea" id="RHEA-COMP:17789"/>
        <dbReference type="ChEBI" id="CHEBI:15378"/>
        <dbReference type="ChEBI" id="CHEBI:57540"/>
        <dbReference type="ChEBI" id="CHEBI:57945"/>
        <dbReference type="ChEBI" id="CHEBI:65315"/>
        <dbReference type="ChEBI" id="CHEBI:74443"/>
    </reaction>
    <physiologicalReaction direction="right-to-left" evidence="10">
        <dbReference type="Rhea" id="RHEA:69853"/>
    </physiologicalReaction>
</comment>
<keyword evidence="8" id="KW-0560">Oxidoreductase</keyword>
<dbReference type="RefSeq" id="XP_044565903.1">
    <property type="nucleotide sequence ID" value="XM_044703556.1"/>
</dbReference>
<dbReference type="VEuPathDB" id="AmoebaDB:FDP41_012978"/>
<feature type="compositionally biased region" description="Basic residues" evidence="13">
    <location>
        <begin position="118"/>
        <end position="127"/>
    </location>
</feature>
<feature type="domain" description="DUS-like FMN-binding" evidence="14">
    <location>
        <begin position="265"/>
        <end position="530"/>
    </location>
</feature>
<keyword evidence="16" id="KW-1185">Reference proteome</keyword>
<dbReference type="EMBL" id="VFQX01000016">
    <property type="protein sequence ID" value="KAF0981190.1"/>
    <property type="molecule type" value="Genomic_DNA"/>
</dbReference>
<comment type="catalytic activity">
    <reaction evidence="11">
        <text>a 5,6-dihydrouridine in mRNA + NADP(+) = a uridine in mRNA + NADPH + H(+)</text>
        <dbReference type="Rhea" id="RHEA:69855"/>
        <dbReference type="Rhea" id="RHEA-COMP:14658"/>
        <dbReference type="Rhea" id="RHEA-COMP:17789"/>
        <dbReference type="ChEBI" id="CHEBI:15378"/>
        <dbReference type="ChEBI" id="CHEBI:57783"/>
        <dbReference type="ChEBI" id="CHEBI:58349"/>
        <dbReference type="ChEBI" id="CHEBI:65315"/>
        <dbReference type="ChEBI" id="CHEBI:74443"/>
    </reaction>
    <physiologicalReaction direction="right-to-left" evidence="11">
        <dbReference type="Rhea" id="RHEA:69857"/>
    </physiologicalReaction>
</comment>
<feature type="compositionally biased region" description="Acidic residues" evidence="13">
    <location>
        <begin position="144"/>
        <end position="153"/>
    </location>
</feature>
<organism evidence="15 16">
    <name type="scientific">Naegleria fowleri</name>
    <name type="common">Brain eating amoeba</name>
    <dbReference type="NCBI Taxonomy" id="5763"/>
    <lineage>
        <taxon>Eukaryota</taxon>
        <taxon>Discoba</taxon>
        <taxon>Heterolobosea</taxon>
        <taxon>Tetramitia</taxon>
        <taxon>Eutetramitia</taxon>
        <taxon>Vahlkampfiidae</taxon>
        <taxon>Naegleria</taxon>
    </lineage>
</organism>
<dbReference type="EC" id="1.3.1.89" evidence="3"/>
<comment type="catalytic activity">
    <reaction evidence="12">
        <text>5,6-dihydrouridine(47) in tRNA + NADP(+) = uridine(47) in tRNA + NADPH + H(+)</text>
        <dbReference type="Rhea" id="RHEA:53360"/>
        <dbReference type="Rhea" id="RHEA-COMP:13539"/>
        <dbReference type="Rhea" id="RHEA-COMP:13540"/>
        <dbReference type="ChEBI" id="CHEBI:15378"/>
        <dbReference type="ChEBI" id="CHEBI:57783"/>
        <dbReference type="ChEBI" id="CHEBI:58349"/>
        <dbReference type="ChEBI" id="CHEBI:65315"/>
        <dbReference type="ChEBI" id="CHEBI:74443"/>
        <dbReference type="EC" id="1.3.1.89"/>
    </reaction>
    <physiologicalReaction direction="right-to-left" evidence="12">
        <dbReference type="Rhea" id="RHEA:53362"/>
    </physiologicalReaction>
</comment>
<dbReference type="InterPro" id="IPR035587">
    <property type="entry name" value="DUS-like_FMN-bd"/>
</dbReference>
<keyword evidence="5" id="KW-0288">FMN</keyword>
<feature type="compositionally biased region" description="Low complexity" evidence="13">
    <location>
        <begin position="68"/>
        <end position="92"/>
    </location>
</feature>
<feature type="compositionally biased region" description="Basic and acidic residues" evidence="13">
    <location>
        <begin position="102"/>
        <end position="111"/>
    </location>
</feature>
<comment type="caution">
    <text evidence="15">The sequence shown here is derived from an EMBL/GenBank/DDBJ whole genome shotgun (WGS) entry which is preliminary data.</text>
</comment>
<dbReference type="Gene3D" id="3.20.20.70">
    <property type="entry name" value="Aldolase class I"/>
    <property type="match status" value="1"/>
</dbReference>
<feature type="compositionally biased region" description="Basic and acidic residues" evidence="13">
    <location>
        <begin position="128"/>
        <end position="143"/>
    </location>
</feature>
<dbReference type="CDD" id="cd02801">
    <property type="entry name" value="DUS_like_FMN"/>
    <property type="match status" value="1"/>
</dbReference>
<dbReference type="OrthoDB" id="259935at2759"/>
<dbReference type="PANTHER" id="PTHR45846:SF1">
    <property type="entry name" value="TRNA-DIHYDROURIDINE(47) SYNTHASE [NAD(P)(+)]-LIKE"/>
    <property type="match status" value="1"/>
</dbReference>
<evidence type="ECO:0000259" key="14">
    <source>
        <dbReference type="Pfam" id="PF01207"/>
    </source>
</evidence>
<evidence type="ECO:0000256" key="8">
    <source>
        <dbReference type="ARBA" id="ARBA00023002"/>
    </source>
</evidence>
<dbReference type="PROSITE" id="PS01136">
    <property type="entry name" value="UPF0034"/>
    <property type="match status" value="1"/>
</dbReference>
<feature type="compositionally biased region" description="Polar residues" evidence="13">
    <location>
        <begin position="57"/>
        <end position="67"/>
    </location>
</feature>
<name>A0A6A5C5R2_NAEFO</name>
<evidence type="ECO:0000256" key="1">
    <source>
        <dbReference type="ARBA" id="ARBA00001917"/>
    </source>
</evidence>
<protein>
    <recommendedName>
        <fullName evidence="3">tRNA-dihydrouridine(47) synthase [NAD(P)(+)]</fullName>
        <ecNumber evidence="3">1.3.1.89</ecNumber>
    </recommendedName>
</protein>
<evidence type="ECO:0000313" key="15">
    <source>
        <dbReference type="EMBL" id="KAF0981190.1"/>
    </source>
</evidence>
<evidence type="ECO:0000256" key="11">
    <source>
        <dbReference type="ARBA" id="ARBA00049447"/>
    </source>
</evidence>
<keyword evidence="4" id="KW-0285">Flavoprotein</keyword>
<comment type="catalytic activity">
    <reaction evidence="9">
        <text>5,6-dihydrouridine(47) in tRNA + NAD(+) = uridine(47) in tRNA + NADH + H(+)</text>
        <dbReference type="Rhea" id="RHEA:53364"/>
        <dbReference type="Rhea" id="RHEA-COMP:13539"/>
        <dbReference type="Rhea" id="RHEA-COMP:13540"/>
        <dbReference type="ChEBI" id="CHEBI:15378"/>
        <dbReference type="ChEBI" id="CHEBI:57540"/>
        <dbReference type="ChEBI" id="CHEBI:57945"/>
        <dbReference type="ChEBI" id="CHEBI:65315"/>
        <dbReference type="ChEBI" id="CHEBI:74443"/>
        <dbReference type="EC" id="1.3.1.89"/>
    </reaction>
    <physiologicalReaction direction="right-to-left" evidence="9">
        <dbReference type="Rhea" id="RHEA:53366"/>
    </physiologicalReaction>
</comment>
<dbReference type="PANTHER" id="PTHR45846">
    <property type="entry name" value="TRNA-DIHYDROURIDINE(47) SYNTHASE [NAD(P)(+)]-LIKE"/>
    <property type="match status" value="1"/>
</dbReference>
<evidence type="ECO:0000256" key="4">
    <source>
        <dbReference type="ARBA" id="ARBA00022630"/>
    </source>
</evidence>
<evidence type="ECO:0000256" key="12">
    <source>
        <dbReference type="ARBA" id="ARBA00049513"/>
    </source>
</evidence>
<evidence type="ECO:0000256" key="10">
    <source>
        <dbReference type="ARBA" id="ARBA00048342"/>
    </source>
</evidence>
<dbReference type="Pfam" id="PF01207">
    <property type="entry name" value="Dus"/>
    <property type="match status" value="1"/>
</dbReference>
<keyword evidence="6" id="KW-0819">tRNA processing</keyword>
<accession>A0A6A5C5R2</accession>
<dbReference type="Proteomes" id="UP000444721">
    <property type="component" value="Unassembled WGS sequence"/>
</dbReference>
<evidence type="ECO:0000256" key="2">
    <source>
        <dbReference type="ARBA" id="ARBA00005451"/>
    </source>
</evidence>
<dbReference type="InterPro" id="IPR013785">
    <property type="entry name" value="Aldolase_TIM"/>
</dbReference>
<dbReference type="GO" id="GO:0003723">
    <property type="term" value="F:RNA binding"/>
    <property type="evidence" value="ECO:0007669"/>
    <property type="project" value="TreeGrafter"/>
</dbReference>
<reference evidence="15 16" key="1">
    <citation type="journal article" date="2019" name="Sci. Rep.">
        <title>Nanopore sequencing improves the draft genome of the human pathogenic amoeba Naegleria fowleri.</title>
        <authorList>
            <person name="Liechti N."/>
            <person name="Schurch N."/>
            <person name="Bruggmann R."/>
            <person name="Wittwer M."/>
        </authorList>
    </citation>
    <scope>NUCLEOTIDE SEQUENCE [LARGE SCALE GENOMIC DNA]</scope>
    <source>
        <strain evidence="15 16">ATCC 30894</strain>
    </source>
</reference>
<evidence type="ECO:0000256" key="13">
    <source>
        <dbReference type="SAM" id="MobiDB-lite"/>
    </source>
</evidence>
<dbReference type="GO" id="GO:0050660">
    <property type="term" value="F:flavin adenine dinucleotide binding"/>
    <property type="evidence" value="ECO:0007669"/>
    <property type="project" value="InterPro"/>
</dbReference>
<evidence type="ECO:0000256" key="5">
    <source>
        <dbReference type="ARBA" id="ARBA00022643"/>
    </source>
</evidence>
<evidence type="ECO:0000256" key="9">
    <source>
        <dbReference type="ARBA" id="ARBA00048266"/>
    </source>
</evidence>
<dbReference type="VEuPathDB" id="AmoebaDB:NfTy_078930"/>
<gene>
    <name evidence="15" type="ORF">FDP41_012978</name>
</gene>
<comment type="similarity">
    <text evidence="2">Belongs to the Dus family. Dus3 subfamily.</text>
</comment>
<feature type="compositionally biased region" description="Low complexity" evidence="13">
    <location>
        <begin position="16"/>
        <end position="33"/>
    </location>
</feature>
<feature type="region of interest" description="Disordered" evidence="13">
    <location>
        <begin position="16"/>
        <end position="161"/>
    </location>
</feature>
<evidence type="ECO:0000256" key="3">
    <source>
        <dbReference type="ARBA" id="ARBA00012376"/>
    </source>
</evidence>